<reference evidence="2" key="2">
    <citation type="submission" date="2020-09" db="EMBL/GenBank/DDBJ databases">
        <authorList>
            <person name="Sun Q."/>
            <person name="Zhou Y."/>
        </authorList>
    </citation>
    <scope>NUCLEOTIDE SEQUENCE</scope>
    <source>
        <strain evidence="2">CGMCC 1.8984</strain>
    </source>
</reference>
<dbReference type="RefSeq" id="WP_188742562.1">
    <property type="nucleotide sequence ID" value="NZ_BAABFW010000021.1"/>
</dbReference>
<dbReference type="Proteomes" id="UP000636956">
    <property type="component" value="Unassembled WGS sequence"/>
</dbReference>
<comment type="caution">
    <text evidence="2">The sequence shown here is derived from an EMBL/GenBank/DDBJ whole genome shotgun (WGS) entry which is preliminary data.</text>
</comment>
<protein>
    <recommendedName>
        <fullName evidence="1">N-acetyltransferase domain-containing protein</fullName>
    </recommendedName>
</protein>
<organism evidence="2 3">
    <name type="scientific">Agromyces bauzanensis</name>
    <dbReference type="NCBI Taxonomy" id="1308924"/>
    <lineage>
        <taxon>Bacteria</taxon>
        <taxon>Bacillati</taxon>
        <taxon>Actinomycetota</taxon>
        <taxon>Actinomycetes</taxon>
        <taxon>Micrococcales</taxon>
        <taxon>Microbacteriaceae</taxon>
        <taxon>Agromyces</taxon>
    </lineage>
</organism>
<dbReference type="InterPro" id="IPR016181">
    <property type="entry name" value="Acyl_CoA_acyltransferase"/>
</dbReference>
<dbReference type="EMBL" id="BMMD01000005">
    <property type="protein sequence ID" value="GGJ75604.1"/>
    <property type="molecule type" value="Genomic_DNA"/>
</dbReference>
<dbReference type="Gene3D" id="3.40.630.30">
    <property type="match status" value="1"/>
</dbReference>
<dbReference type="GO" id="GO:0016747">
    <property type="term" value="F:acyltransferase activity, transferring groups other than amino-acyl groups"/>
    <property type="evidence" value="ECO:0007669"/>
    <property type="project" value="InterPro"/>
</dbReference>
<dbReference type="PROSITE" id="PS51186">
    <property type="entry name" value="GNAT"/>
    <property type="match status" value="1"/>
</dbReference>
<dbReference type="AlphaFoldDB" id="A0A917UQJ7"/>
<dbReference type="SUPFAM" id="SSF55729">
    <property type="entry name" value="Acyl-CoA N-acyltransferases (Nat)"/>
    <property type="match status" value="1"/>
</dbReference>
<sequence length="150" mass="16247">MTSAQVAWPRAAGSLVLRPPMSDDLDGVLVQRNPPDVIRLLLRTTVDPEAFRRAWLDGVEDPDQHAAVTELDGLVIGTGWLNVRDGVGQPDGDAWRGTEADLGCLVDPAHAGRGYATAIARSMFDLAFTELGWIDGFTYGILAEEWHPAP</sequence>
<gene>
    <name evidence="2" type="ORF">GCM10011372_12170</name>
</gene>
<dbReference type="Pfam" id="PF13302">
    <property type="entry name" value="Acetyltransf_3"/>
    <property type="match status" value="1"/>
</dbReference>
<name>A0A917UQJ7_9MICO</name>
<evidence type="ECO:0000259" key="1">
    <source>
        <dbReference type="PROSITE" id="PS51186"/>
    </source>
</evidence>
<evidence type="ECO:0000313" key="3">
    <source>
        <dbReference type="Proteomes" id="UP000636956"/>
    </source>
</evidence>
<dbReference type="InterPro" id="IPR000182">
    <property type="entry name" value="GNAT_dom"/>
</dbReference>
<reference evidence="2" key="1">
    <citation type="journal article" date="2014" name="Int. J. Syst. Evol. Microbiol.">
        <title>Complete genome sequence of Corynebacterium casei LMG S-19264T (=DSM 44701T), isolated from a smear-ripened cheese.</title>
        <authorList>
            <consortium name="US DOE Joint Genome Institute (JGI-PGF)"/>
            <person name="Walter F."/>
            <person name="Albersmeier A."/>
            <person name="Kalinowski J."/>
            <person name="Ruckert C."/>
        </authorList>
    </citation>
    <scope>NUCLEOTIDE SEQUENCE</scope>
    <source>
        <strain evidence="2">CGMCC 1.8984</strain>
    </source>
</reference>
<proteinExistence type="predicted"/>
<evidence type="ECO:0000313" key="2">
    <source>
        <dbReference type="EMBL" id="GGJ75604.1"/>
    </source>
</evidence>
<feature type="domain" description="N-acetyltransferase" evidence="1">
    <location>
        <begin position="15"/>
        <end position="150"/>
    </location>
</feature>
<keyword evidence="3" id="KW-1185">Reference proteome</keyword>
<accession>A0A917UQJ7</accession>